<dbReference type="RefSeq" id="WP_198323576.1">
    <property type="nucleotide sequence ID" value="NZ_CP104311.1"/>
</dbReference>
<dbReference type="EMBL" id="CP104311">
    <property type="protein sequence ID" value="WWF01018.1"/>
    <property type="molecule type" value="Genomic_DNA"/>
</dbReference>
<protein>
    <submittedName>
        <fullName evidence="1">Uncharacterized protein</fullName>
    </submittedName>
</protein>
<evidence type="ECO:0000313" key="1">
    <source>
        <dbReference type="EMBL" id="WWF01018.1"/>
    </source>
</evidence>
<gene>
    <name evidence="1" type="ORF">N4J17_11105</name>
</gene>
<dbReference type="Proteomes" id="UP001359308">
    <property type="component" value="Chromosome"/>
</dbReference>
<reference evidence="1 2" key="1">
    <citation type="submission" date="2022-09" db="EMBL/GenBank/DDBJ databases">
        <authorList>
            <person name="Giprobiosintez L."/>
        </authorList>
    </citation>
    <scope>NUCLEOTIDE SEQUENCE [LARGE SCALE GENOMIC DNA]</scope>
    <source>
        <strain evidence="2">VKPM-B-12549 (GBS-15)</strain>
    </source>
</reference>
<name>A0ABZ2F1J5_METCP</name>
<sequence length="50" mass="5613">MHSRARLDLSCARTDESRRTGDIDLYVTGNPAHFGRYAGNDARARGFAMR</sequence>
<organism evidence="1 2">
    <name type="scientific">Methylococcus capsulatus</name>
    <dbReference type="NCBI Taxonomy" id="414"/>
    <lineage>
        <taxon>Bacteria</taxon>
        <taxon>Pseudomonadati</taxon>
        <taxon>Pseudomonadota</taxon>
        <taxon>Gammaproteobacteria</taxon>
        <taxon>Methylococcales</taxon>
        <taxon>Methylococcaceae</taxon>
        <taxon>Methylococcus</taxon>
    </lineage>
</organism>
<proteinExistence type="predicted"/>
<accession>A0ABZ2F1J5</accession>
<keyword evidence="2" id="KW-1185">Reference proteome</keyword>
<evidence type="ECO:0000313" key="2">
    <source>
        <dbReference type="Proteomes" id="UP001359308"/>
    </source>
</evidence>